<organism evidence="2 3">
    <name type="scientific">Rhodovulum kholense</name>
    <dbReference type="NCBI Taxonomy" id="453584"/>
    <lineage>
        <taxon>Bacteria</taxon>
        <taxon>Pseudomonadati</taxon>
        <taxon>Pseudomonadota</taxon>
        <taxon>Alphaproteobacteria</taxon>
        <taxon>Rhodobacterales</taxon>
        <taxon>Paracoccaceae</taxon>
        <taxon>Rhodovulum</taxon>
    </lineage>
</organism>
<dbReference type="RefSeq" id="WP_108028458.1">
    <property type="nucleotide sequence ID" value="NZ_QAYC01000017.1"/>
</dbReference>
<accession>A0A8E2VHG0</accession>
<feature type="transmembrane region" description="Helical" evidence="1">
    <location>
        <begin position="364"/>
        <end position="387"/>
    </location>
</feature>
<gene>
    <name evidence="2" type="ORF">C8N38_11742</name>
</gene>
<keyword evidence="1" id="KW-0472">Membrane</keyword>
<dbReference type="InterPro" id="IPR051447">
    <property type="entry name" value="Lipoprotein-release_system"/>
</dbReference>
<reference evidence="2 3" key="1">
    <citation type="submission" date="2018-04" db="EMBL/GenBank/DDBJ databases">
        <title>Genomic Encyclopedia of Archaeal and Bacterial Type Strains, Phase II (KMG-II): from individual species to whole genera.</title>
        <authorList>
            <person name="Goeker M."/>
        </authorList>
    </citation>
    <scope>NUCLEOTIDE SEQUENCE [LARGE SCALE GENOMIC DNA]</scope>
    <source>
        <strain evidence="2 3">DSM 19783</strain>
    </source>
</reference>
<dbReference type="PANTHER" id="PTHR30489:SF0">
    <property type="entry name" value="LIPOPROTEIN-RELEASING SYSTEM TRANSMEMBRANE PROTEIN LOLE"/>
    <property type="match status" value="1"/>
</dbReference>
<dbReference type="Proteomes" id="UP000244037">
    <property type="component" value="Unassembled WGS sequence"/>
</dbReference>
<feature type="transmembrane region" description="Helical" evidence="1">
    <location>
        <begin position="310"/>
        <end position="335"/>
    </location>
</feature>
<evidence type="ECO:0000256" key="1">
    <source>
        <dbReference type="SAM" id="Phobius"/>
    </source>
</evidence>
<dbReference type="EMBL" id="QAYC01000017">
    <property type="protein sequence ID" value="PTW44308.1"/>
    <property type="molecule type" value="Genomic_DNA"/>
</dbReference>
<keyword evidence="1" id="KW-0812">Transmembrane</keyword>
<sequence>MRLLVTLALRALFRDWIFVFCNVAVLAGVIVPLLVLYGVRNGVYDALIGDLMANPASLQIDTAGNQSFTPADLAEVQGWEDVRFATLKTRSLFDYVNVRATGGRGRQEALIAPSGTGDPMIAPLPGLGPDEVAVSPALATQLGLSAGDGVEIFTQAENRPRQLVLNARVAGVLPPGRIDGRVVMADIALLDLIEAFYDGYALPDHGIDSGKPLAGRAGSFEGMRVYAAALDRLAPLQDRLETRFGVRTLARTAEVTSVLTLGRNLGLALALTVAVAAAGLAASLVFGFWGEVVRTRRTLANLGLLGLPQWQLSLFPVIQALVTAVIGLLVSFLLFRLTAALAERLFETGLTERGGLVSVSPAEALAIAAAVIAFVGCASLAAARAALATDPATVLREET</sequence>
<feature type="transmembrane region" description="Helical" evidence="1">
    <location>
        <begin position="16"/>
        <end position="39"/>
    </location>
</feature>
<keyword evidence="1" id="KW-1133">Transmembrane helix</keyword>
<keyword evidence="3" id="KW-1185">Reference proteome</keyword>
<dbReference type="AlphaFoldDB" id="A0A8E2VHG0"/>
<protein>
    <submittedName>
        <fullName evidence="2">Putative ABC transport system permease protein</fullName>
    </submittedName>
</protein>
<dbReference type="OrthoDB" id="7691572at2"/>
<name>A0A8E2VHG0_9RHOB</name>
<dbReference type="GO" id="GO:0098797">
    <property type="term" value="C:plasma membrane protein complex"/>
    <property type="evidence" value="ECO:0007669"/>
    <property type="project" value="TreeGrafter"/>
</dbReference>
<dbReference type="PANTHER" id="PTHR30489">
    <property type="entry name" value="LIPOPROTEIN-RELEASING SYSTEM TRANSMEMBRANE PROTEIN LOLE"/>
    <property type="match status" value="1"/>
</dbReference>
<comment type="caution">
    <text evidence="2">The sequence shown here is derived from an EMBL/GenBank/DDBJ whole genome shotgun (WGS) entry which is preliminary data.</text>
</comment>
<dbReference type="GO" id="GO:0044874">
    <property type="term" value="P:lipoprotein localization to outer membrane"/>
    <property type="evidence" value="ECO:0007669"/>
    <property type="project" value="TreeGrafter"/>
</dbReference>
<evidence type="ECO:0000313" key="2">
    <source>
        <dbReference type="EMBL" id="PTW44308.1"/>
    </source>
</evidence>
<proteinExistence type="predicted"/>
<feature type="transmembrane region" description="Helical" evidence="1">
    <location>
        <begin position="267"/>
        <end position="290"/>
    </location>
</feature>
<evidence type="ECO:0000313" key="3">
    <source>
        <dbReference type="Proteomes" id="UP000244037"/>
    </source>
</evidence>